<dbReference type="PANTHER" id="PTHR14494">
    <property type="entry name" value="ALADIN/ADRACALIN/AAAS"/>
    <property type="match status" value="1"/>
</dbReference>
<dbReference type="GO" id="GO:0005643">
    <property type="term" value="C:nuclear pore"/>
    <property type="evidence" value="ECO:0007669"/>
    <property type="project" value="TreeGrafter"/>
</dbReference>
<dbReference type="InterPro" id="IPR045139">
    <property type="entry name" value="Aladin"/>
</dbReference>
<dbReference type="GO" id="GO:0006913">
    <property type="term" value="P:nucleocytoplasmic transport"/>
    <property type="evidence" value="ECO:0007669"/>
    <property type="project" value="TreeGrafter"/>
</dbReference>
<accession>A0AAN8WEM5</accession>
<name>A0AAN8WEM5_9MAGN</name>
<dbReference type="AlphaFoldDB" id="A0AAN8WEM5"/>
<comment type="caution">
    <text evidence="1">The sequence shown here is derived from an EMBL/GenBank/DDBJ whole genome shotgun (WGS) entry which is preliminary data.</text>
</comment>
<protein>
    <submittedName>
        <fullName evidence="1">Uncharacterized protein</fullName>
    </submittedName>
</protein>
<proteinExistence type="predicted"/>
<keyword evidence="2" id="KW-1185">Reference proteome</keyword>
<gene>
    <name evidence="1" type="ORF">RJ641_025619</name>
</gene>
<sequence length="268" mass="29951">MFNFNCIRAMRLLQILYRGSSQEHLRKSTCKFLSFFLSVLVLNFVSGNVATEVVLFGGGDSGIGIQPVPFQSLGGTVDENGAEQPQGQREESDDRRTTAFSALRSLFSNSLKGFFHPNHVLILPLKFPIRFVGENMKAKDPCVLSNESQRDVKLIKWRPNGGKVLSVACKWNICIWAASYPDDAAAVRSGIVSFWGTLSRGSGVRWTLVDFLRTQNGEQVSASLGAVMEDILTYFVQHLIEEFSIFLFFILVDLCKHKQESEAGHIHQ</sequence>
<evidence type="ECO:0000313" key="2">
    <source>
        <dbReference type="Proteomes" id="UP001370490"/>
    </source>
</evidence>
<dbReference type="PANTHER" id="PTHR14494:SF0">
    <property type="entry name" value="ALADIN"/>
    <property type="match status" value="1"/>
</dbReference>
<reference evidence="1 2" key="1">
    <citation type="submission" date="2023-12" db="EMBL/GenBank/DDBJ databases">
        <title>A high-quality genome assembly for Dillenia turbinata (Dilleniales).</title>
        <authorList>
            <person name="Chanderbali A."/>
        </authorList>
    </citation>
    <scope>NUCLEOTIDE SEQUENCE [LARGE SCALE GENOMIC DNA]</scope>
    <source>
        <strain evidence="1">LSX21</strain>
        <tissue evidence="1">Leaf</tissue>
    </source>
</reference>
<evidence type="ECO:0000313" key="1">
    <source>
        <dbReference type="EMBL" id="KAK6944517.1"/>
    </source>
</evidence>
<dbReference type="Proteomes" id="UP001370490">
    <property type="component" value="Unassembled WGS sequence"/>
</dbReference>
<dbReference type="EMBL" id="JBAMMX010000003">
    <property type="protein sequence ID" value="KAK6944517.1"/>
    <property type="molecule type" value="Genomic_DNA"/>
</dbReference>
<organism evidence="1 2">
    <name type="scientific">Dillenia turbinata</name>
    <dbReference type="NCBI Taxonomy" id="194707"/>
    <lineage>
        <taxon>Eukaryota</taxon>
        <taxon>Viridiplantae</taxon>
        <taxon>Streptophyta</taxon>
        <taxon>Embryophyta</taxon>
        <taxon>Tracheophyta</taxon>
        <taxon>Spermatophyta</taxon>
        <taxon>Magnoliopsida</taxon>
        <taxon>eudicotyledons</taxon>
        <taxon>Gunneridae</taxon>
        <taxon>Pentapetalae</taxon>
        <taxon>Dilleniales</taxon>
        <taxon>Dilleniaceae</taxon>
        <taxon>Dillenia</taxon>
    </lineage>
</organism>